<proteinExistence type="predicted"/>
<sequence length="358" mass="41123">MTENLHELHAHSQDWLMNFAKRESQPDILSKVAEHQAVGDWVMGTVQSVYEDVTFTMYGREMTQHMLEVLTDDGITCYVRQGQAGFWQPDNAAFVTMIDDRVPVKIYQRLQIENSKREDVAHIDYGEYIVIGEISGAEYVIGQEFEKEFRNKKSWSHKELRGTVKSIYEPKQNYFAGNGERIDTRRIFVEYEGMTVVIPLTEFTHKAKSRVQKVHDYVKVGDPVYFYVTGVNRLPVTSTMRERNPDMSPDGDYYFYTITGSAIHREITPEAAITRLIESKASATRAYITNKDISGYFVELLDAPGVTFKMRPSGNGTVKPSQKDIDNHAIVAVKLKNLKDKKDSRGFYEGHLEYIRTN</sequence>
<organism evidence="2 3">
    <name type="scientific">Lactococcus petauri</name>
    <dbReference type="NCBI Taxonomy" id="1940789"/>
    <lineage>
        <taxon>Bacteria</taxon>
        <taxon>Bacillati</taxon>
        <taxon>Bacillota</taxon>
        <taxon>Bacilli</taxon>
        <taxon>Lactobacillales</taxon>
        <taxon>Streptococcaceae</taxon>
        <taxon>Lactococcus</taxon>
    </lineage>
</organism>
<feature type="domain" description="S1 motif" evidence="1">
    <location>
        <begin position="175"/>
        <end position="233"/>
    </location>
</feature>
<dbReference type="Proteomes" id="UP000194606">
    <property type="component" value="Unassembled WGS sequence"/>
</dbReference>
<dbReference type="InterPro" id="IPR003029">
    <property type="entry name" value="S1_domain"/>
</dbReference>
<reference evidence="2 3" key="1">
    <citation type="submission" date="2017-02" db="EMBL/GenBank/DDBJ databases">
        <authorList>
            <person name="Peterson S.W."/>
        </authorList>
    </citation>
    <scope>NUCLEOTIDE SEQUENCE [LARGE SCALE GENOMIC DNA]</scope>
    <source>
        <strain evidence="2">159469</strain>
    </source>
</reference>
<accession>A0A252CF84</accession>
<dbReference type="EMBL" id="MUIZ01000001">
    <property type="protein sequence ID" value="OUK05211.1"/>
    <property type="molecule type" value="Genomic_DNA"/>
</dbReference>
<protein>
    <recommendedName>
        <fullName evidence="1">S1 motif domain-containing protein</fullName>
    </recommendedName>
</protein>
<comment type="caution">
    <text evidence="2">The sequence shown here is derived from an EMBL/GenBank/DDBJ whole genome shotgun (WGS) entry which is preliminary data.</text>
</comment>
<dbReference type="AlphaFoldDB" id="A0A252CF84"/>
<evidence type="ECO:0000313" key="3">
    <source>
        <dbReference type="Proteomes" id="UP000194606"/>
    </source>
</evidence>
<gene>
    <name evidence="2" type="ORF">BZZ03_00400</name>
</gene>
<evidence type="ECO:0000259" key="1">
    <source>
        <dbReference type="Pfam" id="PF00575"/>
    </source>
</evidence>
<name>A0A252CF84_9LACT</name>
<evidence type="ECO:0000313" key="2">
    <source>
        <dbReference type="EMBL" id="OUK05211.1"/>
    </source>
</evidence>
<dbReference type="Pfam" id="PF00575">
    <property type="entry name" value="S1"/>
    <property type="match status" value="1"/>
</dbReference>
<dbReference type="GO" id="GO:0003676">
    <property type="term" value="F:nucleic acid binding"/>
    <property type="evidence" value="ECO:0007669"/>
    <property type="project" value="InterPro"/>
</dbReference>
<dbReference type="RefSeq" id="WP_086581963.1">
    <property type="nucleotide sequence ID" value="NZ_MUIZ01000001.1"/>
</dbReference>